<evidence type="ECO:0000256" key="3">
    <source>
        <dbReference type="ARBA" id="ARBA00022475"/>
    </source>
</evidence>
<comment type="caution">
    <text evidence="17">The sequence shown here is derived from an EMBL/GenBank/DDBJ whole genome shotgun (WGS) entry which is preliminary data.</text>
</comment>
<keyword evidence="9 13" id="KW-0472">Membrane</keyword>
<organism evidence="17 18">
    <name type="scientific">Stecheria intestinalis</name>
    <dbReference type="NCBI Taxonomy" id="2606630"/>
    <lineage>
        <taxon>Bacteria</taxon>
        <taxon>Bacillati</taxon>
        <taxon>Bacillota</taxon>
        <taxon>Erysipelotrichia</taxon>
        <taxon>Erysipelotrichales</taxon>
        <taxon>Erysipelotrichaceae</taxon>
        <taxon>Stecheria</taxon>
    </lineage>
</organism>
<comment type="similarity">
    <text evidence="1 13 14">Belongs to the ATPase B chain family.</text>
</comment>
<keyword evidence="10 13" id="KW-0066">ATP synthesis</keyword>
<dbReference type="NCBIfam" id="TIGR01144">
    <property type="entry name" value="ATP_synt_b"/>
    <property type="match status" value="1"/>
</dbReference>
<keyword evidence="6 13" id="KW-0375">Hydrogen ion transport</keyword>
<evidence type="ECO:0000256" key="16">
    <source>
        <dbReference type="SAM" id="MobiDB-lite"/>
    </source>
</evidence>
<evidence type="ECO:0000256" key="8">
    <source>
        <dbReference type="ARBA" id="ARBA00023065"/>
    </source>
</evidence>
<evidence type="ECO:0000256" key="7">
    <source>
        <dbReference type="ARBA" id="ARBA00022989"/>
    </source>
</evidence>
<evidence type="ECO:0000256" key="13">
    <source>
        <dbReference type="HAMAP-Rule" id="MF_01398"/>
    </source>
</evidence>
<accession>A0A7X2TGE9</accession>
<keyword evidence="15" id="KW-0175">Coiled coil</keyword>
<name>A0A7X2TGE9_9FIRM</name>
<dbReference type="EMBL" id="VUMN01000014">
    <property type="protein sequence ID" value="MSS58653.1"/>
    <property type="molecule type" value="Genomic_DNA"/>
</dbReference>
<comment type="subcellular location">
    <subcellularLocation>
        <location evidence="13">Cell membrane</location>
        <topology evidence="13">Single-pass membrane protein</topology>
    </subcellularLocation>
    <subcellularLocation>
        <location evidence="12">Endomembrane system</location>
        <topology evidence="12">Single-pass membrane protein</topology>
    </subcellularLocation>
</comment>
<proteinExistence type="inferred from homology"/>
<dbReference type="Proteomes" id="UP000461880">
    <property type="component" value="Unassembled WGS sequence"/>
</dbReference>
<dbReference type="InterPro" id="IPR050059">
    <property type="entry name" value="ATP_synthase_B_chain"/>
</dbReference>
<evidence type="ECO:0000256" key="10">
    <source>
        <dbReference type="ARBA" id="ARBA00023310"/>
    </source>
</evidence>
<dbReference type="GO" id="GO:0045259">
    <property type="term" value="C:proton-transporting ATP synthase complex"/>
    <property type="evidence" value="ECO:0007669"/>
    <property type="project" value="UniProtKB-KW"/>
</dbReference>
<comment type="function">
    <text evidence="13">Component of the F(0) channel, it forms part of the peripheral stalk, linking F(1) to F(0).</text>
</comment>
<evidence type="ECO:0000256" key="4">
    <source>
        <dbReference type="ARBA" id="ARBA00022547"/>
    </source>
</evidence>
<dbReference type="HAMAP" id="MF_01398">
    <property type="entry name" value="ATP_synth_b_bprime"/>
    <property type="match status" value="1"/>
</dbReference>
<keyword evidence="3 13" id="KW-1003">Cell membrane</keyword>
<keyword evidence="4 13" id="KW-0138">CF(0)</keyword>
<evidence type="ECO:0000256" key="14">
    <source>
        <dbReference type="RuleBase" id="RU003848"/>
    </source>
</evidence>
<evidence type="ECO:0000313" key="18">
    <source>
        <dbReference type="Proteomes" id="UP000461880"/>
    </source>
</evidence>
<evidence type="ECO:0000256" key="11">
    <source>
        <dbReference type="ARBA" id="ARBA00025198"/>
    </source>
</evidence>
<dbReference type="Gene3D" id="1.20.5.620">
    <property type="entry name" value="F1F0 ATP synthase subunit B, membrane domain"/>
    <property type="match status" value="1"/>
</dbReference>
<reference evidence="17 18" key="1">
    <citation type="submission" date="2019-08" db="EMBL/GenBank/DDBJ databases">
        <title>In-depth cultivation of the pig gut microbiome towards novel bacterial diversity and tailored functional studies.</title>
        <authorList>
            <person name="Wylensek D."/>
            <person name="Hitch T.C.A."/>
            <person name="Clavel T."/>
        </authorList>
    </citation>
    <scope>NUCLEOTIDE SEQUENCE [LARGE SCALE GENOMIC DNA]</scope>
    <source>
        <strain evidence="17 18">Oil+RF-744-GAM-WT-6</strain>
    </source>
</reference>
<feature type="coiled-coil region" evidence="15">
    <location>
        <begin position="90"/>
        <end position="125"/>
    </location>
</feature>
<evidence type="ECO:0000256" key="5">
    <source>
        <dbReference type="ARBA" id="ARBA00022692"/>
    </source>
</evidence>
<dbReference type="RefSeq" id="WP_105302451.1">
    <property type="nucleotide sequence ID" value="NZ_JAQXPC010000104.1"/>
</dbReference>
<evidence type="ECO:0000256" key="1">
    <source>
        <dbReference type="ARBA" id="ARBA00005513"/>
    </source>
</evidence>
<dbReference type="InterPro" id="IPR028987">
    <property type="entry name" value="ATP_synth_B-like_membr_sf"/>
</dbReference>
<dbReference type="GO" id="GO:0046961">
    <property type="term" value="F:proton-transporting ATPase activity, rotational mechanism"/>
    <property type="evidence" value="ECO:0007669"/>
    <property type="project" value="TreeGrafter"/>
</dbReference>
<evidence type="ECO:0000256" key="12">
    <source>
        <dbReference type="ARBA" id="ARBA00037847"/>
    </source>
</evidence>
<dbReference type="PANTHER" id="PTHR33445">
    <property type="entry name" value="ATP SYNTHASE SUBUNIT B', CHLOROPLASTIC"/>
    <property type="match status" value="1"/>
</dbReference>
<keyword evidence="5 13" id="KW-0812">Transmembrane</keyword>
<feature type="compositionally biased region" description="Basic and acidic residues" evidence="16">
    <location>
        <begin position="59"/>
        <end position="71"/>
    </location>
</feature>
<dbReference type="GO" id="GO:0012505">
    <property type="term" value="C:endomembrane system"/>
    <property type="evidence" value="ECO:0007669"/>
    <property type="project" value="UniProtKB-SubCell"/>
</dbReference>
<dbReference type="AlphaFoldDB" id="A0A7X2TGE9"/>
<dbReference type="SUPFAM" id="SSF81573">
    <property type="entry name" value="F1F0 ATP synthase subunit B, membrane domain"/>
    <property type="match status" value="1"/>
</dbReference>
<dbReference type="InterPro" id="IPR002146">
    <property type="entry name" value="ATP_synth_b/b'su_bac/chlpt"/>
</dbReference>
<protein>
    <recommendedName>
        <fullName evidence="13">ATP synthase subunit b</fullName>
    </recommendedName>
    <alternativeName>
        <fullName evidence="13">ATP synthase F(0) sector subunit b</fullName>
    </alternativeName>
    <alternativeName>
        <fullName evidence="13">ATPase subunit I</fullName>
    </alternativeName>
    <alternativeName>
        <fullName evidence="13">F-type ATPase subunit b</fullName>
        <shortName evidence="13">F-ATPase subunit b</shortName>
    </alternativeName>
</protein>
<dbReference type="CDD" id="cd06503">
    <property type="entry name" value="ATP-synt_Fo_b"/>
    <property type="match status" value="1"/>
</dbReference>
<feature type="transmembrane region" description="Helical" evidence="13">
    <location>
        <begin position="6"/>
        <end position="30"/>
    </location>
</feature>
<comment type="subunit">
    <text evidence="13">F-type ATPases have 2 components, F(1) - the catalytic core - and F(0) - the membrane proton channel. F(1) has five subunits: alpha(3), beta(3), gamma(1), delta(1), epsilon(1). F(0) has three main subunits: a(1), b(2) and c(10-14). The alpha and beta chains form an alternating ring which encloses part of the gamma chain. F(1) is attached to F(0) by a central stalk formed by the gamma and epsilon chains, while a peripheral stalk is formed by the delta and b chains.</text>
</comment>
<keyword evidence="8 13" id="KW-0406">Ion transport</keyword>
<evidence type="ECO:0000256" key="2">
    <source>
        <dbReference type="ARBA" id="ARBA00022448"/>
    </source>
</evidence>
<gene>
    <name evidence="13 17" type="primary">atpF</name>
    <name evidence="17" type="ORF">FYJ51_07010</name>
</gene>
<evidence type="ECO:0000256" key="9">
    <source>
        <dbReference type="ARBA" id="ARBA00023136"/>
    </source>
</evidence>
<dbReference type="GO" id="GO:0005886">
    <property type="term" value="C:plasma membrane"/>
    <property type="evidence" value="ECO:0007669"/>
    <property type="project" value="UniProtKB-SubCell"/>
</dbReference>
<dbReference type="Pfam" id="PF00430">
    <property type="entry name" value="ATP-synt_B"/>
    <property type="match status" value="1"/>
</dbReference>
<evidence type="ECO:0000256" key="15">
    <source>
        <dbReference type="SAM" id="Coils"/>
    </source>
</evidence>
<dbReference type="GO" id="GO:0046933">
    <property type="term" value="F:proton-transporting ATP synthase activity, rotational mechanism"/>
    <property type="evidence" value="ECO:0007669"/>
    <property type="project" value="UniProtKB-UniRule"/>
</dbReference>
<evidence type="ECO:0000313" key="17">
    <source>
        <dbReference type="EMBL" id="MSS58653.1"/>
    </source>
</evidence>
<sequence>MLNVDIIGKLVPNVLTLIVQLCSTLVLFLLAKKFLWKSVSGFLDKRQEKMQADLTASETARREAQSDREAAAKQLSDASGKAEEIVNAAVKEAQSEKDQILAQAAKEADQEKQKAHEQIELERSRMYAGMRREMVDVAMAAASKLIGEKSGADLDRQAIDEFVKEASGHDE</sequence>
<feature type="region of interest" description="Disordered" evidence="16">
    <location>
        <begin position="54"/>
        <end position="78"/>
    </location>
</feature>
<evidence type="ECO:0000256" key="6">
    <source>
        <dbReference type="ARBA" id="ARBA00022781"/>
    </source>
</evidence>
<comment type="function">
    <text evidence="11 13">F(1)F(0) ATP synthase produces ATP from ADP in the presence of a proton or sodium gradient. F-type ATPases consist of two structural domains, F(1) containing the extramembraneous catalytic core and F(0) containing the membrane proton channel, linked together by a central stalk and a peripheral stalk. During catalysis, ATP synthesis in the catalytic domain of F(1) is coupled via a rotary mechanism of the central stalk subunits to proton translocation.</text>
</comment>
<keyword evidence="7 13" id="KW-1133">Transmembrane helix</keyword>
<dbReference type="InterPro" id="IPR005864">
    <property type="entry name" value="ATP_synth_F0_bsu_bac"/>
</dbReference>
<dbReference type="PANTHER" id="PTHR33445:SF1">
    <property type="entry name" value="ATP SYNTHASE SUBUNIT B"/>
    <property type="match status" value="1"/>
</dbReference>
<keyword evidence="2 13" id="KW-0813">Transport</keyword>
<keyword evidence="18" id="KW-1185">Reference proteome</keyword>